<protein>
    <submittedName>
        <fullName evidence="1">Uncharacterized protein</fullName>
    </submittedName>
</protein>
<reference evidence="2" key="1">
    <citation type="submission" date="2023-07" db="EMBL/GenBank/DDBJ databases">
        <title>Genome mining of underrepresented organisms for secondary metabolites.</title>
        <authorList>
            <person name="D'Agostino P.M."/>
        </authorList>
    </citation>
    <scope>NUCLEOTIDE SEQUENCE [LARGE SCALE GENOMIC DNA]</scope>
    <source>
        <strain evidence="2">WS4403</strain>
    </source>
</reference>
<proteinExistence type="predicted"/>
<name>A0ABS4PHG7_9GAMM</name>
<evidence type="ECO:0000313" key="2">
    <source>
        <dbReference type="Proteomes" id="UP001195624"/>
    </source>
</evidence>
<organism evidence="1 2">
    <name type="scientific">Winslowiella toletana</name>
    <dbReference type="NCBI Taxonomy" id="92490"/>
    <lineage>
        <taxon>Bacteria</taxon>
        <taxon>Pseudomonadati</taxon>
        <taxon>Pseudomonadota</taxon>
        <taxon>Gammaproteobacteria</taxon>
        <taxon>Enterobacterales</taxon>
        <taxon>Erwiniaceae</taxon>
        <taxon>Winslowiella</taxon>
    </lineage>
</organism>
<sequence>MHQEQIVVSEFTGSPLTSAMDGYAVYGTDCGEYQQVLKCSLVALSSIAAIGRGAVHPTSMSEIGKLNDFLGKWTTRVGISQYRGKRPTPT</sequence>
<dbReference type="Proteomes" id="UP001195624">
    <property type="component" value="Unassembled WGS sequence"/>
</dbReference>
<evidence type="ECO:0000313" key="1">
    <source>
        <dbReference type="EMBL" id="MBP2171551.1"/>
    </source>
</evidence>
<dbReference type="EMBL" id="JAGGMQ010000001">
    <property type="protein sequence ID" value="MBP2171551.1"/>
    <property type="molecule type" value="Genomic_DNA"/>
</dbReference>
<accession>A0ABS4PHG7</accession>
<dbReference type="RefSeq" id="WP_157819431.1">
    <property type="nucleotide sequence ID" value="NZ_JAGGMQ010000001.1"/>
</dbReference>
<comment type="caution">
    <text evidence="1">The sequence shown here is derived from an EMBL/GenBank/DDBJ whole genome shotgun (WGS) entry which is preliminary data.</text>
</comment>
<gene>
    <name evidence="1" type="ORF">J2125_004743</name>
</gene>
<keyword evidence="2" id="KW-1185">Reference proteome</keyword>